<evidence type="ECO:0000313" key="5">
    <source>
        <dbReference type="Proteomes" id="UP001595758"/>
    </source>
</evidence>
<dbReference type="Gene3D" id="3.40.50.1820">
    <property type="entry name" value="alpha/beta hydrolase"/>
    <property type="match status" value="1"/>
</dbReference>
<reference evidence="5" key="1">
    <citation type="journal article" date="2019" name="Int. J. Syst. Evol. Microbiol.">
        <title>The Global Catalogue of Microorganisms (GCM) 10K type strain sequencing project: providing services to taxonomists for standard genome sequencing and annotation.</title>
        <authorList>
            <consortium name="The Broad Institute Genomics Platform"/>
            <consortium name="The Broad Institute Genome Sequencing Center for Infectious Disease"/>
            <person name="Wu L."/>
            <person name="Ma J."/>
        </authorList>
    </citation>
    <scope>NUCLEOTIDE SEQUENCE [LARGE SCALE GENOMIC DNA]</scope>
    <source>
        <strain evidence="5">CCUG 59858</strain>
    </source>
</reference>
<feature type="transmembrane region" description="Helical" evidence="2">
    <location>
        <begin position="15"/>
        <end position="33"/>
    </location>
</feature>
<organism evidence="4 5">
    <name type="scientific">Legionella dresdenensis</name>
    <dbReference type="NCBI Taxonomy" id="450200"/>
    <lineage>
        <taxon>Bacteria</taxon>
        <taxon>Pseudomonadati</taxon>
        <taxon>Pseudomonadota</taxon>
        <taxon>Gammaproteobacteria</taxon>
        <taxon>Legionellales</taxon>
        <taxon>Legionellaceae</taxon>
        <taxon>Legionella</taxon>
    </lineage>
</organism>
<dbReference type="Proteomes" id="UP001595758">
    <property type="component" value="Unassembled WGS sequence"/>
</dbReference>
<dbReference type="Pfam" id="PF00975">
    <property type="entry name" value="Thioesterase"/>
    <property type="match status" value="1"/>
</dbReference>
<keyword evidence="2" id="KW-0472">Membrane</keyword>
<comment type="similarity">
    <text evidence="1">Belongs to the thioesterase family.</text>
</comment>
<protein>
    <submittedName>
        <fullName evidence="4">Thioesterase II family protein</fullName>
    </submittedName>
</protein>
<dbReference type="RefSeq" id="WP_382340554.1">
    <property type="nucleotide sequence ID" value="NZ_JBHSAB010000001.1"/>
</dbReference>
<dbReference type="InterPro" id="IPR012223">
    <property type="entry name" value="TEII"/>
</dbReference>
<evidence type="ECO:0000313" key="4">
    <source>
        <dbReference type="EMBL" id="MFC3907837.1"/>
    </source>
</evidence>
<comment type="caution">
    <text evidence="4">The sequence shown here is derived from an EMBL/GenBank/DDBJ whole genome shotgun (WGS) entry which is preliminary data.</text>
</comment>
<proteinExistence type="inferred from homology"/>
<evidence type="ECO:0000256" key="2">
    <source>
        <dbReference type="SAM" id="Phobius"/>
    </source>
</evidence>
<evidence type="ECO:0000259" key="3">
    <source>
        <dbReference type="Pfam" id="PF00975"/>
    </source>
</evidence>
<keyword evidence="5" id="KW-1185">Reference proteome</keyword>
<gene>
    <name evidence="4" type="ORF">ACFORL_01915</name>
</gene>
<name>A0ABV8CD13_9GAMM</name>
<dbReference type="InterPro" id="IPR029058">
    <property type="entry name" value="AB_hydrolase_fold"/>
</dbReference>
<dbReference type="InterPro" id="IPR001031">
    <property type="entry name" value="Thioesterase"/>
</dbReference>
<dbReference type="SUPFAM" id="SSF53474">
    <property type="entry name" value="alpha/beta-Hydrolases"/>
    <property type="match status" value="1"/>
</dbReference>
<sequence>MTKLISIRQDAKPKAMVLFPYAGGIGSLFYSFAPYISTEYDLYVIEYPGRYNQEFSLEPHSFRELSLTILQLLSDMGLNNKTLVFCGISMGGYIAFHIAQFLEHYYGIGVERLIMVSVCSESKLMISLNCDGWLESLIDEYKELFEQDFLNYLKELMQKDRSILKTMQLGMMSLTKTPISIVNAVNDMRCHSLETKEFWQNKTTQSFEYRTYEGEHIPQAEQLSVIFTEYSM</sequence>
<dbReference type="EMBL" id="JBHSAB010000001">
    <property type="protein sequence ID" value="MFC3907837.1"/>
    <property type="molecule type" value="Genomic_DNA"/>
</dbReference>
<feature type="domain" description="Thioesterase" evidence="3">
    <location>
        <begin position="16"/>
        <end position="223"/>
    </location>
</feature>
<feature type="transmembrane region" description="Helical" evidence="2">
    <location>
        <begin position="82"/>
        <end position="102"/>
    </location>
</feature>
<keyword evidence="2" id="KW-0812">Transmembrane</keyword>
<dbReference type="PANTHER" id="PTHR11487">
    <property type="entry name" value="THIOESTERASE"/>
    <property type="match status" value="1"/>
</dbReference>
<evidence type="ECO:0000256" key="1">
    <source>
        <dbReference type="ARBA" id="ARBA00007169"/>
    </source>
</evidence>
<dbReference type="PANTHER" id="PTHR11487:SF0">
    <property type="entry name" value="S-ACYL FATTY ACID SYNTHASE THIOESTERASE, MEDIUM CHAIN"/>
    <property type="match status" value="1"/>
</dbReference>
<accession>A0ABV8CD13</accession>
<keyword evidence="2" id="KW-1133">Transmembrane helix</keyword>